<dbReference type="Proteomes" id="UP001151518">
    <property type="component" value="Unassembled WGS sequence"/>
</dbReference>
<protein>
    <submittedName>
        <fullName evidence="8">Uncharacterized protein</fullName>
    </submittedName>
</protein>
<feature type="region of interest" description="Disordered" evidence="6">
    <location>
        <begin position="975"/>
        <end position="1046"/>
    </location>
</feature>
<feature type="compositionally biased region" description="Low complexity" evidence="6">
    <location>
        <begin position="310"/>
        <end position="322"/>
    </location>
</feature>
<dbReference type="PANTHER" id="PTHR13317:SF4">
    <property type="entry name" value="TRANSMEMBRANE ANTERIOR POSTERIOR TRANSFORMATION PROTEIN 1 HOMOLOG"/>
    <property type="match status" value="1"/>
</dbReference>
<dbReference type="InterPro" id="IPR008010">
    <property type="entry name" value="Tatp1"/>
</dbReference>
<organism evidence="8 9">
    <name type="scientific">Coemansia spiralis</name>
    <dbReference type="NCBI Taxonomy" id="417178"/>
    <lineage>
        <taxon>Eukaryota</taxon>
        <taxon>Fungi</taxon>
        <taxon>Fungi incertae sedis</taxon>
        <taxon>Zoopagomycota</taxon>
        <taxon>Kickxellomycotina</taxon>
        <taxon>Kickxellomycetes</taxon>
        <taxon>Kickxellales</taxon>
        <taxon>Kickxellaceae</taxon>
        <taxon>Coemansia</taxon>
    </lineage>
</organism>
<feature type="compositionally biased region" description="Low complexity" evidence="6">
    <location>
        <begin position="377"/>
        <end position="388"/>
    </location>
</feature>
<feature type="compositionally biased region" description="Acidic residues" evidence="6">
    <location>
        <begin position="364"/>
        <end position="376"/>
    </location>
</feature>
<feature type="compositionally biased region" description="Low complexity" evidence="6">
    <location>
        <begin position="286"/>
        <end position="298"/>
    </location>
</feature>
<feature type="compositionally biased region" description="Polar residues" evidence="6">
    <location>
        <begin position="390"/>
        <end position="408"/>
    </location>
</feature>
<dbReference type="OrthoDB" id="29023at2759"/>
<evidence type="ECO:0000256" key="2">
    <source>
        <dbReference type="ARBA" id="ARBA00008803"/>
    </source>
</evidence>
<feature type="transmembrane region" description="Helical" evidence="7">
    <location>
        <begin position="1210"/>
        <end position="1239"/>
    </location>
</feature>
<evidence type="ECO:0000256" key="6">
    <source>
        <dbReference type="SAM" id="MobiDB-lite"/>
    </source>
</evidence>
<feature type="region of interest" description="Disordered" evidence="6">
    <location>
        <begin position="447"/>
        <end position="516"/>
    </location>
</feature>
<feature type="compositionally biased region" description="Polar residues" evidence="6">
    <location>
        <begin position="1002"/>
        <end position="1027"/>
    </location>
</feature>
<feature type="transmembrane region" description="Helical" evidence="7">
    <location>
        <begin position="1171"/>
        <end position="1190"/>
    </location>
</feature>
<feature type="transmembrane region" description="Helical" evidence="7">
    <location>
        <begin position="770"/>
        <end position="792"/>
    </location>
</feature>
<evidence type="ECO:0000256" key="4">
    <source>
        <dbReference type="ARBA" id="ARBA00022989"/>
    </source>
</evidence>
<sequence length="1329" mass="147646">MPENGSLLSGQERGLRISVDRFVKDHAPPVSPKQTSPSQRQKQRMRDTWRHSLLQSQHSHSQARRSSSPTSRPRSVTNHYQPVHARTNHNIITAARHDGLPLRLSLDSQCTAIDSSHGSSPIGSRSSSRRGSGRSSVAEPYMVERMGSEIRAPMWSEEQLRRARRFSSSHIRGVSCPTLNITRIMRSISVSSINGGGRAPSRFSRRGFASPISPVAGTGSQRQLRQQHGQQMDISPKSLDPVFADLVSAFAGTRDSQKASTTSPALAISTTLNSNTDTTDTKGALSSNHSSDSSNIDSYNVMSSHLIKDSSQTSCSTKTTTSDPLPTMFPEKQQQQQQQQLHAEGLRRRVAGRQRNVGTPDISIVEEEENESEEEPLLSPSLSEHPLLAASNNRSGSECSSARWSTISAEPPHKRYSYSSAAIAEALRNLQSVARLDDLDDFSAISQSSTSLLSPSDRAGNENSGGETMTITLKAPQKRDSAEPSQKNNDNQGENETQRFSGTNSDDDAFRDRSSYDSRFSTSSESVAIPAVYLDSTASLLDQYVAELQSSEFDPNIHLKRQRVLQFLRIPWNVEKLLWFGVVICIDALLYVFSILPAKFTRSLVKLVVGILYDMPVLLEGAFASSFVQKSMRLLPLSWSRLLTRLGLCVQRWSLRISGRNSNSSNNSSETKENGDGTVVGGYMGRWLSPMQLFDLYRGLLLIVTCFMLCRIDAAQMYHGIRAQSSLKLYFIYSALDIFDRLLSSFGHDALDALQSTVTDPWSQRWKAGAVYFVVAQVYMLVHTLVLFYQVITLNVAVNAYSDQLLSLLISNQFVEIKSNVFKKWEKEMLFQISCADIVERFQHIVFLFIIILRNLAELSGNGFSPLFGASPSTTTQLGTATTTPVIQTAQPPVSFDKATPSAFGPLIPSWVSMPIVNRIATPILMVLGTEILIDWIKHAFVTKLNWIRPEIYSHYIDILSRDLACSKSGSKVGIKPPVLSTEGHEEAPTTSGSDADEKIARSSTDGAWNIGESSRCSSPSNKQQRQGIDRKMHREATSNFSTDRDRTRSSSILVHAVVKAFEWIKINTGQGSNEDDSGLLHNNRRLYGHQRKHSVTKPQLFVEQSTRVSRRLGLSPMPLACLITLMLMQVLHILVWPSRSHQNNSIAGSTSDLHIGFGINSWIVDQISGVPILGSLGVIFVGGIGWVLSKVVFSVPTVVGHAIMNPREAAIRIISVLFLDVVGWAAFAFVAYAVVVWIKLGAGSRLMEFAWGRYRAFEQRTNDLRGMEQDTSNLKQFDDATRKLDRDAFSEVGKLINKEKSEAEWEKQRPKWTLDNIERFSLFKSRIQ</sequence>
<accession>A0A9W8KW93</accession>
<dbReference type="Pfam" id="PF05346">
    <property type="entry name" value="DUF747"/>
    <property type="match status" value="2"/>
</dbReference>
<evidence type="ECO:0000256" key="7">
    <source>
        <dbReference type="SAM" id="Phobius"/>
    </source>
</evidence>
<name>A0A9W8KW93_9FUNG</name>
<keyword evidence="5 7" id="KW-0472">Membrane</keyword>
<feature type="transmembrane region" description="Helical" evidence="7">
    <location>
        <begin position="577"/>
        <end position="596"/>
    </location>
</feature>
<feature type="compositionally biased region" description="Low complexity" evidence="6">
    <location>
        <begin position="447"/>
        <end position="456"/>
    </location>
</feature>
<dbReference type="GO" id="GO:0005789">
    <property type="term" value="C:endoplasmic reticulum membrane"/>
    <property type="evidence" value="ECO:0007669"/>
    <property type="project" value="TreeGrafter"/>
</dbReference>
<keyword evidence="4 7" id="KW-1133">Transmembrane helix</keyword>
<feature type="compositionally biased region" description="Low complexity" evidence="6">
    <location>
        <begin position="51"/>
        <end position="75"/>
    </location>
</feature>
<feature type="transmembrane region" description="Helical" evidence="7">
    <location>
        <begin position="1118"/>
        <end position="1137"/>
    </location>
</feature>
<dbReference type="PANTHER" id="PTHR13317">
    <property type="entry name" value="TRANSMEMBRANE ANTERIOR POSTERIOR TRANSFORMATION PROTEIN 1 HOMOLOG"/>
    <property type="match status" value="1"/>
</dbReference>
<feature type="compositionally biased region" description="Polar residues" evidence="6">
    <location>
        <begin position="483"/>
        <end position="504"/>
    </location>
</feature>
<proteinExistence type="inferred from homology"/>
<gene>
    <name evidence="8" type="ORF">GGI25_005423</name>
</gene>
<dbReference type="EMBL" id="JANBTW010000098">
    <property type="protein sequence ID" value="KAJ2671606.1"/>
    <property type="molecule type" value="Genomic_DNA"/>
</dbReference>
<evidence type="ECO:0000313" key="9">
    <source>
        <dbReference type="Proteomes" id="UP001151518"/>
    </source>
</evidence>
<comment type="caution">
    <text evidence="8">The sequence shown here is derived from an EMBL/GenBank/DDBJ whole genome shotgun (WGS) entry which is preliminary data.</text>
</comment>
<reference evidence="8" key="1">
    <citation type="submission" date="2022-07" db="EMBL/GenBank/DDBJ databases">
        <title>Phylogenomic reconstructions and comparative analyses of Kickxellomycotina fungi.</title>
        <authorList>
            <person name="Reynolds N.K."/>
            <person name="Stajich J.E."/>
            <person name="Barry K."/>
            <person name="Grigoriev I.V."/>
            <person name="Crous P."/>
            <person name="Smith M.E."/>
        </authorList>
    </citation>
    <scope>NUCLEOTIDE SEQUENCE</scope>
    <source>
        <strain evidence="8">NRRL 3115</strain>
    </source>
</reference>
<comment type="similarity">
    <text evidence="2">Belongs to the TAPT1 family.</text>
</comment>
<evidence type="ECO:0000256" key="3">
    <source>
        <dbReference type="ARBA" id="ARBA00022692"/>
    </source>
</evidence>
<feature type="region of interest" description="Disordered" evidence="6">
    <location>
        <begin position="113"/>
        <end position="139"/>
    </location>
</feature>
<evidence type="ECO:0000256" key="1">
    <source>
        <dbReference type="ARBA" id="ARBA00004141"/>
    </source>
</evidence>
<keyword evidence="3 7" id="KW-0812">Transmembrane</keyword>
<feature type="transmembrane region" description="Helical" evidence="7">
    <location>
        <begin position="696"/>
        <end position="714"/>
    </location>
</feature>
<evidence type="ECO:0000313" key="8">
    <source>
        <dbReference type="EMBL" id="KAJ2671606.1"/>
    </source>
</evidence>
<feature type="compositionally biased region" description="Basic and acidic residues" evidence="6">
    <location>
        <begin position="13"/>
        <end position="27"/>
    </location>
</feature>
<feature type="region of interest" description="Disordered" evidence="6">
    <location>
        <begin position="1"/>
        <end position="88"/>
    </location>
</feature>
<feature type="compositionally biased region" description="Low complexity" evidence="6">
    <location>
        <begin position="115"/>
        <end position="126"/>
    </location>
</feature>
<feature type="compositionally biased region" description="Basic and acidic residues" evidence="6">
    <location>
        <begin position="1028"/>
        <end position="1046"/>
    </location>
</feature>
<feature type="region of interest" description="Disordered" evidence="6">
    <location>
        <begin position="272"/>
        <end position="412"/>
    </location>
</feature>
<comment type="subcellular location">
    <subcellularLocation>
        <location evidence="1">Membrane</location>
        <topology evidence="1">Multi-pass membrane protein</topology>
    </subcellularLocation>
</comment>
<feature type="compositionally biased region" description="Polar residues" evidence="6">
    <location>
        <begin position="461"/>
        <end position="471"/>
    </location>
</feature>
<feature type="region of interest" description="Disordered" evidence="6">
    <location>
        <begin position="192"/>
        <end position="227"/>
    </location>
</feature>
<evidence type="ECO:0000256" key="5">
    <source>
        <dbReference type="ARBA" id="ARBA00023136"/>
    </source>
</evidence>